<accession>A0A1R1JSF5</accession>
<protein>
    <submittedName>
        <fullName evidence="1">Uncharacterized protein</fullName>
    </submittedName>
</protein>
<proteinExistence type="predicted"/>
<sequence>MIELVLPHGPLRPAKLMPACFITERDTSTTLTSTCTTPPVPAVDTSTTFLSPTAAPAAATEAWCVNGDSAWPDTTARSPATSTLAPPATPRPAMTCCTLPATRTVQTCGAALAPVQICNWVVPAFLPYSSTDACRLPEAASTLTSATSGSPMAMRTGAPSSMSACWPLTATAMSRAGALAPAAEAVCARLAAPQVIATAADRTQIREVR</sequence>
<comment type="caution">
    <text evidence="1">The sequence shown here is derived from an EMBL/GenBank/DDBJ whole genome shotgun (WGS) entry which is preliminary data.</text>
</comment>
<dbReference type="Proteomes" id="UP000187251">
    <property type="component" value="Unassembled WGS sequence"/>
</dbReference>
<evidence type="ECO:0000313" key="1">
    <source>
        <dbReference type="EMBL" id="OMG85432.1"/>
    </source>
</evidence>
<dbReference type="EMBL" id="MJMN01000016">
    <property type="protein sequence ID" value="OMG85432.1"/>
    <property type="molecule type" value="Genomic_DNA"/>
</dbReference>
<organism evidence="1 2">
    <name type="scientific">Alcaligenes xylosoxydans xylosoxydans</name>
    <name type="common">Achromobacter xylosoxidans</name>
    <dbReference type="NCBI Taxonomy" id="85698"/>
    <lineage>
        <taxon>Bacteria</taxon>
        <taxon>Pseudomonadati</taxon>
        <taxon>Pseudomonadota</taxon>
        <taxon>Betaproteobacteria</taxon>
        <taxon>Burkholderiales</taxon>
        <taxon>Alcaligenaceae</taxon>
        <taxon>Achromobacter</taxon>
    </lineage>
</organism>
<gene>
    <name evidence="1" type="ORF">BIZ92_27185</name>
</gene>
<dbReference type="AlphaFoldDB" id="A0A1R1JSF5"/>
<reference evidence="1 2" key="1">
    <citation type="submission" date="2016-09" db="EMBL/GenBank/DDBJ databases">
        <title>Phylogenomics of Achromobacter.</title>
        <authorList>
            <person name="Jeukens J."/>
            <person name="Freschi L."/>
            <person name="Vincent A.T."/>
            <person name="Emond-Rheault J.-G."/>
            <person name="Kukavica-Ibrulj I."/>
            <person name="Charette S.J."/>
            <person name="Levesque R.C."/>
        </authorList>
    </citation>
    <scope>NUCLEOTIDE SEQUENCE [LARGE SCALE GENOMIC DNA]</scope>
    <source>
        <strain evidence="1 2">AUS488</strain>
    </source>
</reference>
<name>A0A1R1JSF5_ALCXX</name>
<evidence type="ECO:0000313" key="2">
    <source>
        <dbReference type="Proteomes" id="UP000187251"/>
    </source>
</evidence>